<dbReference type="InterPro" id="IPR055943">
    <property type="entry name" value="DUF7521"/>
</dbReference>
<dbReference type="GeneID" id="76202286"/>
<reference evidence="2 3" key="1">
    <citation type="journal article" date="2019" name="Int. J. Syst. Evol. Microbiol.">
        <title>The Global Catalogue of Microorganisms (GCM) 10K type strain sequencing project: providing services to taxonomists for standard genome sequencing and annotation.</title>
        <authorList>
            <consortium name="The Broad Institute Genomics Platform"/>
            <consortium name="The Broad Institute Genome Sequencing Center for Infectious Disease"/>
            <person name="Wu L."/>
            <person name="Ma J."/>
        </authorList>
    </citation>
    <scope>NUCLEOTIDE SEQUENCE [LARGE SCALE GENOMIC DNA]</scope>
    <source>
        <strain evidence="2 3">RDMS1</strain>
    </source>
</reference>
<protein>
    <recommendedName>
        <fullName evidence="4">DUF2304 domain-containing protein</fullName>
    </recommendedName>
</protein>
<gene>
    <name evidence="2" type="ORF">ACFQL7_24145</name>
</gene>
<dbReference type="AlphaFoldDB" id="A0ABD5YW39"/>
<dbReference type="RefSeq" id="WP_264556621.1">
    <property type="nucleotide sequence ID" value="NZ_CP109981.1"/>
</dbReference>
<keyword evidence="1" id="KW-0472">Membrane</keyword>
<keyword evidence="1" id="KW-1133">Transmembrane helix</keyword>
<dbReference type="Pfam" id="PF24365">
    <property type="entry name" value="DUF7521"/>
    <property type="match status" value="1"/>
</dbReference>
<evidence type="ECO:0000256" key="1">
    <source>
        <dbReference type="SAM" id="Phobius"/>
    </source>
</evidence>
<sequence>MTDVITPLIIDTVAIRLGTAGLLAIGGVVIAYQGYRGYVRNDNRTLLFLTVGILFLTTIPVVVEGGLRLTDALVSSHVNIVVLFLIIFGLVVILYAFTRT</sequence>
<organism evidence="2 3">
    <name type="scientific">Halocatena marina</name>
    <dbReference type="NCBI Taxonomy" id="2934937"/>
    <lineage>
        <taxon>Archaea</taxon>
        <taxon>Methanobacteriati</taxon>
        <taxon>Methanobacteriota</taxon>
        <taxon>Stenosarchaea group</taxon>
        <taxon>Halobacteria</taxon>
        <taxon>Halobacteriales</taxon>
        <taxon>Natronomonadaceae</taxon>
        <taxon>Halocatena</taxon>
    </lineage>
</organism>
<feature type="transmembrane region" description="Helical" evidence="1">
    <location>
        <begin position="13"/>
        <end position="33"/>
    </location>
</feature>
<name>A0ABD5YW39_9EURY</name>
<dbReference type="Proteomes" id="UP001596417">
    <property type="component" value="Unassembled WGS sequence"/>
</dbReference>
<evidence type="ECO:0008006" key="4">
    <source>
        <dbReference type="Google" id="ProtNLM"/>
    </source>
</evidence>
<proteinExistence type="predicted"/>
<comment type="caution">
    <text evidence="2">The sequence shown here is derived from an EMBL/GenBank/DDBJ whole genome shotgun (WGS) entry which is preliminary data.</text>
</comment>
<feature type="transmembrane region" description="Helical" evidence="1">
    <location>
        <begin position="75"/>
        <end position="97"/>
    </location>
</feature>
<accession>A0ABD5YW39</accession>
<dbReference type="EMBL" id="JBHTAX010000005">
    <property type="protein sequence ID" value="MFC7192597.1"/>
    <property type="molecule type" value="Genomic_DNA"/>
</dbReference>
<keyword evidence="3" id="KW-1185">Reference proteome</keyword>
<evidence type="ECO:0000313" key="2">
    <source>
        <dbReference type="EMBL" id="MFC7192597.1"/>
    </source>
</evidence>
<evidence type="ECO:0000313" key="3">
    <source>
        <dbReference type="Proteomes" id="UP001596417"/>
    </source>
</evidence>
<keyword evidence="1" id="KW-0812">Transmembrane</keyword>
<feature type="transmembrane region" description="Helical" evidence="1">
    <location>
        <begin position="45"/>
        <end position="63"/>
    </location>
</feature>